<feature type="compositionally biased region" description="Basic and acidic residues" evidence="9">
    <location>
        <begin position="135"/>
        <end position="155"/>
    </location>
</feature>
<dbReference type="Gene3D" id="3.40.50.300">
    <property type="entry name" value="P-loop containing nucleotide triphosphate hydrolases"/>
    <property type="match status" value="1"/>
</dbReference>
<dbReference type="OrthoDB" id="4310724at2759"/>
<feature type="region of interest" description="Disordered" evidence="9">
    <location>
        <begin position="86"/>
        <end position="172"/>
    </location>
</feature>
<comment type="caution">
    <text evidence="12">The sequence shown here is derived from an EMBL/GenBank/DDBJ whole genome shotgun (WGS) entry which is preliminary data.</text>
</comment>
<feature type="compositionally biased region" description="Basic and acidic residues" evidence="9">
    <location>
        <begin position="21"/>
        <end position="42"/>
    </location>
</feature>
<dbReference type="Pfam" id="PF00270">
    <property type="entry name" value="DEAD"/>
    <property type="match status" value="1"/>
</dbReference>
<evidence type="ECO:0000256" key="6">
    <source>
        <dbReference type="ARBA" id="ARBA00022840"/>
    </source>
</evidence>
<evidence type="ECO:0000256" key="8">
    <source>
        <dbReference type="RuleBase" id="RU365068"/>
    </source>
</evidence>
<feature type="compositionally biased region" description="Acidic residues" evidence="9">
    <location>
        <begin position="96"/>
        <end position="114"/>
    </location>
</feature>
<feature type="region of interest" description="Disordered" evidence="9">
    <location>
        <begin position="1"/>
        <end position="50"/>
    </location>
</feature>
<comment type="function">
    <text evidence="8">RNA helicase.</text>
</comment>
<dbReference type="EC" id="3.6.4.13" evidence="8"/>
<keyword evidence="6 8" id="KW-0067">ATP-binding</keyword>
<dbReference type="PROSITE" id="PS51195">
    <property type="entry name" value="Q_MOTIF"/>
    <property type="match status" value="1"/>
</dbReference>
<accession>A0A2C5XR98</accession>
<dbReference type="PROSITE" id="PS51192">
    <property type="entry name" value="HELICASE_ATP_BIND_1"/>
    <property type="match status" value="1"/>
</dbReference>
<comment type="catalytic activity">
    <reaction evidence="8">
        <text>ATP + H2O = ADP + phosphate + H(+)</text>
        <dbReference type="Rhea" id="RHEA:13065"/>
        <dbReference type="ChEBI" id="CHEBI:15377"/>
        <dbReference type="ChEBI" id="CHEBI:15378"/>
        <dbReference type="ChEBI" id="CHEBI:30616"/>
        <dbReference type="ChEBI" id="CHEBI:43474"/>
        <dbReference type="ChEBI" id="CHEBI:456216"/>
        <dbReference type="EC" id="3.6.4.13"/>
    </reaction>
</comment>
<dbReference type="PANTHER" id="PTHR24031">
    <property type="entry name" value="RNA HELICASE"/>
    <property type="match status" value="1"/>
</dbReference>
<sequence length="370" mass="40400">MVSLKKRKLVAGSGPAPKRSKREDETRRAKKLRGDDKAEGSRAKSRRRVVDVSSLAWKPVGEEFGGLQVIKGVQVVKHGDKVEFLVNDTQDGQDGTAEESEGQEESFEGFGDDAVEGKDFDSGKAGPDETGVEGEEPHGQESNEESAKTKTREQVGQRTKAKQSKKQADAALEAGISGTQAGNSFEPLVGMAQDDKDVDVAEWEALNLSRRMLSCVAGLGFAQPTQIQKMAIPEIIAGEDVIGKAQTGSGKTLAFGIPIVEKWLRVHEGVQDDDDEEEEEEEEEQKKEDKKHGCIMAVVLSPTRELAKQLGDHIKALCRQLDTAPRICVVTGGLSIQKQQRQLAQANIIMATPGRLWEDSLKRRSTFLAR</sequence>
<keyword evidence="3 8" id="KW-0547">Nucleotide-binding</keyword>
<dbReference type="EMBL" id="NJEU01001971">
    <property type="protein sequence ID" value="PHH58967.1"/>
    <property type="molecule type" value="Genomic_DNA"/>
</dbReference>
<comment type="similarity">
    <text evidence="8">Belongs to the DEAD box helicase family.</text>
</comment>
<dbReference type="SMART" id="SM00487">
    <property type="entry name" value="DEXDc"/>
    <property type="match status" value="1"/>
</dbReference>
<reference evidence="12 13" key="1">
    <citation type="submission" date="2017-06" db="EMBL/GenBank/DDBJ databases">
        <title>Ant-infecting Ophiocordyceps genomes reveal a high diversity of potential behavioral manipulation genes and a possible major role for enterotoxins.</title>
        <authorList>
            <person name="De Bekker C."/>
            <person name="Evans H.C."/>
            <person name="Brachmann A."/>
            <person name="Hughes D.P."/>
        </authorList>
    </citation>
    <scope>NUCLEOTIDE SEQUENCE [LARGE SCALE GENOMIC DNA]</scope>
    <source>
        <strain evidence="12 13">1348a</strain>
    </source>
</reference>
<keyword evidence="13" id="KW-1185">Reference proteome</keyword>
<dbReference type="InterPro" id="IPR014001">
    <property type="entry name" value="Helicase_ATP-bd"/>
</dbReference>
<evidence type="ECO:0000256" key="1">
    <source>
        <dbReference type="ARBA" id="ARBA00004604"/>
    </source>
</evidence>
<protein>
    <recommendedName>
        <fullName evidence="8">ATP-dependent RNA helicase</fullName>
        <ecNumber evidence="8">3.6.4.13</ecNumber>
    </recommendedName>
</protein>
<dbReference type="GO" id="GO:0006364">
    <property type="term" value="P:rRNA processing"/>
    <property type="evidence" value="ECO:0007669"/>
    <property type="project" value="UniProtKB-KW"/>
</dbReference>
<dbReference type="Proteomes" id="UP000224854">
    <property type="component" value="Unassembled WGS sequence"/>
</dbReference>
<organism evidence="12 13">
    <name type="scientific">Ophiocordyceps australis</name>
    <dbReference type="NCBI Taxonomy" id="1399860"/>
    <lineage>
        <taxon>Eukaryota</taxon>
        <taxon>Fungi</taxon>
        <taxon>Dikarya</taxon>
        <taxon>Ascomycota</taxon>
        <taxon>Pezizomycotina</taxon>
        <taxon>Sordariomycetes</taxon>
        <taxon>Hypocreomycetidae</taxon>
        <taxon>Hypocreales</taxon>
        <taxon>Ophiocordycipitaceae</taxon>
        <taxon>Ophiocordyceps</taxon>
    </lineage>
</organism>
<evidence type="ECO:0000256" key="7">
    <source>
        <dbReference type="PROSITE-ProRule" id="PRU00552"/>
    </source>
</evidence>
<evidence type="ECO:0000256" key="3">
    <source>
        <dbReference type="ARBA" id="ARBA00022741"/>
    </source>
</evidence>
<evidence type="ECO:0000259" key="11">
    <source>
        <dbReference type="PROSITE" id="PS51195"/>
    </source>
</evidence>
<dbReference type="InterPro" id="IPR027417">
    <property type="entry name" value="P-loop_NTPase"/>
</dbReference>
<dbReference type="GO" id="GO:0016787">
    <property type="term" value="F:hydrolase activity"/>
    <property type="evidence" value="ECO:0007669"/>
    <property type="project" value="UniProtKB-KW"/>
</dbReference>
<gene>
    <name evidence="12" type="ORF">CDD82_2598</name>
</gene>
<dbReference type="GO" id="GO:0003723">
    <property type="term" value="F:RNA binding"/>
    <property type="evidence" value="ECO:0007669"/>
    <property type="project" value="UniProtKB-UniRule"/>
</dbReference>
<dbReference type="GO" id="GO:0005524">
    <property type="term" value="F:ATP binding"/>
    <property type="evidence" value="ECO:0007669"/>
    <property type="project" value="UniProtKB-UniRule"/>
</dbReference>
<evidence type="ECO:0000256" key="2">
    <source>
        <dbReference type="ARBA" id="ARBA00022552"/>
    </source>
</evidence>
<feature type="domain" description="Helicase ATP-binding" evidence="10">
    <location>
        <begin position="232"/>
        <end position="370"/>
    </location>
</feature>
<dbReference type="GO" id="GO:0005730">
    <property type="term" value="C:nucleolus"/>
    <property type="evidence" value="ECO:0007669"/>
    <property type="project" value="UniProtKB-SubCell"/>
</dbReference>
<dbReference type="InterPro" id="IPR014014">
    <property type="entry name" value="RNA_helicase_DEAD_Q_motif"/>
</dbReference>
<keyword evidence="8" id="KW-0694">RNA-binding</keyword>
<evidence type="ECO:0000313" key="13">
    <source>
        <dbReference type="Proteomes" id="UP000224854"/>
    </source>
</evidence>
<keyword evidence="4 8" id="KW-0378">Hydrolase</keyword>
<evidence type="ECO:0000259" key="10">
    <source>
        <dbReference type="PROSITE" id="PS51192"/>
    </source>
</evidence>
<proteinExistence type="inferred from homology"/>
<feature type="region of interest" description="Disordered" evidence="9">
    <location>
        <begin position="270"/>
        <end position="289"/>
    </location>
</feature>
<feature type="short sequence motif" description="Q motif" evidence="7">
    <location>
        <begin position="201"/>
        <end position="229"/>
    </location>
</feature>
<evidence type="ECO:0000256" key="9">
    <source>
        <dbReference type="SAM" id="MobiDB-lite"/>
    </source>
</evidence>
<evidence type="ECO:0000256" key="4">
    <source>
        <dbReference type="ARBA" id="ARBA00022801"/>
    </source>
</evidence>
<dbReference type="GO" id="GO:0003724">
    <property type="term" value="F:RNA helicase activity"/>
    <property type="evidence" value="ECO:0007669"/>
    <property type="project" value="UniProtKB-EC"/>
</dbReference>
<keyword evidence="2" id="KW-0698">rRNA processing</keyword>
<feature type="domain" description="DEAD-box RNA helicase Q" evidence="11">
    <location>
        <begin position="201"/>
        <end position="229"/>
    </location>
</feature>
<comment type="subcellular location">
    <subcellularLocation>
        <location evidence="1">Nucleus</location>
        <location evidence="1">Nucleolus</location>
    </subcellularLocation>
</comment>
<dbReference type="InterPro" id="IPR011545">
    <property type="entry name" value="DEAD/DEAH_box_helicase_dom"/>
</dbReference>
<keyword evidence="5 8" id="KW-0347">Helicase</keyword>
<feature type="compositionally biased region" description="Acidic residues" evidence="9">
    <location>
        <begin position="271"/>
        <end position="283"/>
    </location>
</feature>
<dbReference type="AlphaFoldDB" id="A0A2C5XR98"/>
<evidence type="ECO:0000313" key="12">
    <source>
        <dbReference type="EMBL" id="PHH58967.1"/>
    </source>
</evidence>
<evidence type="ECO:0000256" key="5">
    <source>
        <dbReference type="ARBA" id="ARBA00022806"/>
    </source>
</evidence>
<comment type="domain">
    <text evidence="8">The Q motif is unique to and characteristic of the DEAD box family of RNA helicases and controls ATP binding and hydrolysis.</text>
</comment>
<name>A0A2C5XR98_9HYPO</name>
<dbReference type="SUPFAM" id="SSF52540">
    <property type="entry name" value="P-loop containing nucleoside triphosphate hydrolases"/>
    <property type="match status" value="1"/>
</dbReference>